<evidence type="ECO:0000256" key="9">
    <source>
        <dbReference type="RuleBase" id="RU363037"/>
    </source>
</evidence>
<accession>A0A9D2RWZ2</accession>
<comment type="similarity">
    <text evidence="8 9">Belongs to the class-I aminoacyl-tRNA synthetase family.</text>
</comment>
<comment type="caution">
    <text evidence="13">The sequence shown here is derived from an EMBL/GenBank/DDBJ whole genome shotgun (WGS) entry which is preliminary data.</text>
</comment>
<dbReference type="Gene3D" id="1.10.1160.10">
    <property type="entry name" value="Glutamyl-trna Synthetase, Domain 2"/>
    <property type="match status" value="1"/>
</dbReference>
<evidence type="ECO:0000313" key="14">
    <source>
        <dbReference type="Proteomes" id="UP000823842"/>
    </source>
</evidence>
<dbReference type="InterPro" id="IPR004514">
    <property type="entry name" value="Gln-tRNA-synth"/>
</dbReference>
<dbReference type="PROSITE" id="PS00178">
    <property type="entry name" value="AA_TRNA_LIGASE_I"/>
    <property type="match status" value="1"/>
</dbReference>
<keyword evidence="2 8" id="KW-0436">Ligase</keyword>
<feature type="binding site" evidence="8">
    <location>
        <position position="211"/>
    </location>
    <ligand>
        <name>L-glutamine</name>
        <dbReference type="ChEBI" id="CHEBI:58359"/>
    </ligand>
</feature>
<dbReference type="Gene3D" id="3.90.800.10">
    <property type="entry name" value="Glutamyl-tRNA Synthetase, Domain 3"/>
    <property type="match status" value="1"/>
</dbReference>
<dbReference type="GO" id="GO:0006425">
    <property type="term" value="P:glutaminyl-tRNA aminoacylation"/>
    <property type="evidence" value="ECO:0007669"/>
    <property type="project" value="UniProtKB-UniRule"/>
</dbReference>
<protein>
    <recommendedName>
        <fullName evidence="8">Glutamine--tRNA ligase</fullName>
        <ecNumber evidence="8">6.1.1.18</ecNumber>
    </recommendedName>
    <alternativeName>
        <fullName evidence="8">Glutaminyl-tRNA synthetase</fullName>
        <shortName evidence="8">GlnRS</shortName>
    </alternativeName>
</protein>
<feature type="binding site" evidence="8">
    <location>
        <begin position="34"/>
        <end position="36"/>
    </location>
    <ligand>
        <name>ATP</name>
        <dbReference type="ChEBI" id="CHEBI:30616"/>
    </ligand>
</feature>
<reference evidence="13" key="1">
    <citation type="journal article" date="2021" name="PeerJ">
        <title>Extensive microbial diversity within the chicken gut microbiome revealed by metagenomics and culture.</title>
        <authorList>
            <person name="Gilroy R."/>
            <person name="Ravi A."/>
            <person name="Getino M."/>
            <person name="Pursley I."/>
            <person name="Horton D.L."/>
            <person name="Alikhan N.F."/>
            <person name="Baker D."/>
            <person name="Gharbi K."/>
            <person name="Hall N."/>
            <person name="Watson M."/>
            <person name="Adriaenssens E.M."/>
            <person name="Foster-Nyarko E."/>
            <person name="Jarju S."/>
            <person name="Secka A."/>
            <person name="Antonio M."/>
            <person name="Oren A."/>
            <person name="Chaudhuri R.R."/>
            <person name="La Ragione R."/>
            <person name="Hildebrand F."/>
            <person name="Pallen M.J."/>
        </authorList>
    </citation>
    <scope>NUCLEOTIDE SEQUENCE</scope>
    <source>
        <strain evidence="13">ChiSjej1B19-5720</strain>
    </source>
</reference>
<reference evidence="13" key="2">
    <citation type="submission" date="2021-04" db="EMBL/GenBank/DDBJ databases">
        <authorList>
            <person name="Gilroy R."/>
        </authorList>
    </citation>
    <scope>NUCLEOTIDE SEQUENCE</scope>
    <source>
        <strain evidence="13">ChiSjej1B19-5720</strain>
    </source>
</reference>
<dbReference type="InterPro" id="IPR020059">
    <property type="entry name" value="Glu/Gln-tRNA-synth_Ib_codon-bd"/>
</dbReference>
<dbReference type="EMBL" id="DWYZ01000175">
    <property type="protein sequence ID" value="HJB29009.1"/>
    <property type="molecule type" value="Genomic_DNA"/>
</dbReference>
<name>A0A9D2RWZ2_9FIRM</name>
<feature type="domain" description="Glutamyl/glutaminyl-tRNA synthetase class Ib catalytic" evidence="10">
    <location>
        <begin position="27"/>
        <end position="336"/>
    </location>
</feature>
<evidence type="ECO:0000256" key="5">
    <source>
        <dbReference type="ARBA" id="ARBA00022917"/>
    </source>
</evidence>
<evidence type="ECO:0000256" key="3">
    <source>
        <dbReference type="ARBA" id="ARBA00022741"/>
    </source>
</evidence>
<comment type="subunit">
    <text evidence="8">Monomer.</text>
</comment>
<dbReference type="HAMAP" id="MF_00126">
    <property type="entry name" value="Gln_tRNA_synth"/>
    <property type="match status" value="1"/>
</dbReference>
<evidence type="ECO:0000256" key="4">
    <source>
        <dbReference type="ARBA" id="ARBA00022840"/>
    </source>
</evidence>
<feature type="domain" description="Glutamyl/glutaminyl-tRNA synthetase class Ib anti-codon binding" evidence="11">
    <location>
        <begin position="340"/>
        <end position="439"/>
    </location>
</feature>
<dbReference type="Pfam" id="PF00749">
    <property type="entry name" value="tRNA-synt_1c"/>
    <property type="match status" value="1"/>
</dbReference>
<keyword evidence="3 8" id="KW-0547">Nucleotide-binding</keyword>
<feature type="binding site" evidence="8">
    <location>
        <position position="230"/>
    </location>
    <ligand>
        <name>ATP</name>
        <dbReference type="ChEBI" id="CHEBI:30616"/>
    </ligand>
</feature>
<dbReference type="PANTHER" id="PTHR43097:SF5">
    <property type="entry name" value="GLUTAMATE--TRNA LIGASE"/>
    <property type="match status" value="1"/>
</dbReference>
<dbReference type="GO" id="GO:0005524">
    <property type="term" value="F:ATP binding"/>
    <property type="evidence" value="ECO:0007669"/>
    <property type="project" value="UniProtKB-UniRule"/>
</dbReference>
<dbReference type="InterPro" id="IPR011035">
    <property type="entry name" value="Ribosomal_bL25/Gln-tRNA_synth"/>
</dbReference>
<dbReference type="Pfam" id="PF03950">
    <property type="entry name" value="tRNA-synt_1c_C"/>
    <property type="match status" value="1"/>
</dbReference>
<comment type="subcellular location">
    <subcellularLocation>
        <location evidence="8">Cytoplasm</location>
    </subcellularLocation>
</comment>
<dbReference type="Proteomes" id="UP000823842">
    <property type="component" value="Unassembled WGS sequence"/>
</dbReference>
<feature type="binding site" evidence="8">
    <location>
        <position position="66"/>
    </location>
    <ligand>
        <name>L-glutamine</name>
        <dbReference type="ChEBI" id="CHEBI:58359"/>
    </ligand>
</feature>
<dbReference type="NCBIfam" id="TIGR00440">
    <property type="entry name" value="glnS"/>
    <property type="match status" value="1"/>
</dbReference>
<dbReference type="InterPro" id="IPR020056">
    <property type="entry name" value="Rbsml_bL25/Gln-tRNA_synth_N"/>
</dbReference>
<dbReference type="FunFam" id="3.40.50.620:FF:000037">
    <property type="entry name" value="Glutamine--tRNA ligase cytoplasmic"/>
    <property type="match status" value="1"/>
</dbReference>
<gene>
    <name evidence="8" type="primary">glnS</name>
    <name evidence="13" type="ORF">IAA06_09495</name>
</gene>
<evidence type="ECO:0000256" key="2">
    <source>
        <dbReference type="ARBA" id="ARBA00022598"/>
    </source>
</evidence>
<keyword evidence="1 8" id="KW-0963">Cytoplasm</keyword>
<evidence type="ECO:0000259" key="12">
    <source>
        <dbReference type="Pfam" id="PF20974"/>
    </source>
</evidence>
<evidence type="ECO:0000256" key="6">
    <source>
        <dbReference type="ARBA" id="ARBA00023146"/>
    </source>
</evidence>
<keyword evidence="6 8" id="KW-0030">Aminoacyl-tRNA synthetase</keyword>
<keyword evidence="5 8" id="KW-0648">Protein biosynthesis</keyword>
<proteinExistence type="inferred from homology"/>
<feature type="short sequence motif" description="'HIGH' region" evidence="8">
    <location>
        <begin position="33"/>
        <end position="43"/>
    </location>
</feature>
<dbReference type="Gene3D" id="2.40.240.10">
    <property type="entry name" value="Ribosomal Protein L25, Chain P"/>
    <property type="match status" value="2"/>
</dbReference>
<dbReference type="InterPro" id="IPR050132">
    <property type="entry name" value="Gln/Glu-tRNA_Ligase"/>
</dbReference>
<comment type="catalytic activity">
    <reaction evidence="7 8">
        <text>tRNA(Gln) + L-glutamine + ATP = L-glutaminyl-tRNA(Gln) + AMP + diphosphate</text>
        <dbReference type="Rhea" id="RHEA:20121"/>
        <dbReference type="Rhea" id="RHEA-COMP:9662"/>
        <dbReference type="Rhea" id="RHEA-COMP:9681"/>
        <dbReference type="ChEBI" id="CHEBI:30616"/>
        <dbReference type="ChEBI" id="CHEBI:33019"/>
        <dbReference type="ChEBI" id="CHEBI:58359"/>
        <dbReference type="ChEBI" id="CHEBI:78442"/>
        <dbReference type="ChEBI" id="CHEBI:78521"/>
        <dbReference type="ChEBI" id="CHEBI:456215"/>
        <dbReference type="EC" id="6.1.1.18"/>
    </reaction>
</comment>
<dbReference type="InterPro" id="IPR049437">
    <property type="entry name" value="tRNA-synt_1c_C2"/>
</dbReference>
<dbReference type="SUPFAM" id="SSF52374">
    <property type="entry name" value="Nucleotidylyl transferase"/>
    <property type="match status" value="1"/>
</dbReference>
<evidence type="ECO:0000256" key="1">
    <source>
        <dbReference type="ARBA" id="ARBA00022490"/>
    </source>
</evidence>
<evidence type="ECO:0000256" key="8">
    <source>
        <dbReference type="HAMAP-Rule" id="MF_00126"/>
    </source>
</evidence>
<dbReference type="NCBIfam" id="NF011291">
    <property type="entry name" value="PRK14703.1"/>
    <property type="match status" value="1"/>
</dbReference>
<dbReference type="FunFam" id="2.40.240.10:FF:000001">
    <property type="entry name" value="Glutamine--tRNA ligase"/>
    <property type="match status" value="1"/>
</dbReference>
<dbReference type="AlphaFoldDB" id="A0A9D2RWZ2"/>
<evidence type="ECO:0000259" key="10">
    <source>
        <dbReference type="Pfam" id="PF00749"/>
    </source>
</evidence>
<evidence type="ECO:0000259" key="11">
    <source>
        <dbReference type="Pfam" id="PF03950"/>
    </source>
</evidence>
<dbReference type="EC" id="6.1.1.18" evidence="8"/>
<comment type="caution">
    <text evidence="8">Lacks conserved residue(s) required for the propagation of feature annotation.</text>
</comment>
<feature type="binding site" evidence="8">
    <location>
        <begin position="40"/>
        <end position="46"/>
    </location>
    <ligand>
        <name>ATP</name>
        <dbReference type="ChEBI" id="CHEBI:30616"/>
    </ligand>
</feature>
<dbReference type="Pfam" id="PF20974">
    <property type="entry name" value="tRNA-synt_1c_C2"/>
    <property type="match status" value="1"/>
</dbReference>
<dbReference type="InterPro" id="IPR001412">
    <property type="entry name" value="aa-tRNA-synth_I_CS"/>
</dbReference>
<dbReference type="GO" id="GO:0004819">
    <property type="term" value="F:glutamine-tRNA ligase activity"/>
    <property type="evidence" value="ECO:0007669"/>
    <property type="project" value="UniProtKB-UniRule"/>
</dbReference>
<dbReference type="InterPro" id="IPR020058">
    <property type="entry name" value="Glu/Gln-tRNA-synth_Ib_cat-dom"/>
</dbReference>
<evidence type="ECO:0000313" key="13">
    <source>
        <dbReference type="EMBL" id="HJB29009.1"/>
    </source>
</evidence>
<dbReference type="Gene3D" id="3.40.50.620">
    <property type="entry name" value="HUPs"/>
    <property type="match status" value="1"/>
</dbReference>
<dbReference type="GO" id="GO:0006424">
    <property type="term" value="P:glutamyl-tRNA aminoacylation"/>
    <property type="evidence" value="ECO:0007669"/>
    <property type="project" value="UniProtKB-UniRule"/>
</dbReference>
<evidence type="ECO:0000256" key="7">
    <source>
        <dbReference type="ARBA" id="ARBA00048270"/>
    </source>
</evidence>
<dbReference type="InterPro" id="IPR000924">
    <property type="entry name" value="Glu/Gln-tRNA-synth"/>
</dbReference>
<feature type="domain" description="tRNA synthetases class I (E and Q) anti-codon binding" evidence="12">
    <location>
        <begin position="456"/>
        <end position="529"/>
    </location>
</feature>
<dbReference type="InterPro" id="IPR020061">
    <property type="entry name" value="Glu_tRNA_lig_a-bdl"/>
</dbReference>
<sequence>MENEAVSKNFIENIIDKDLAEGVYDTVHTRFPPEPNGYLHIGHAKSILLNYGLAKEYNGKFNMRFDDTNPTKEKTEFVESIKEDIKWLGADWEDRLFFASDYFDQMYEAAVKLIKKGKAYVCDLTADEIRQYRGTLTEPGKESPYRNRSVEENLRLFQEMRDRKYADGEKVLRAKIDMASPNMNMRDPVLYRVAHMTHHNTGDKWCIYPMYDFAHPIEDAIEGITHSICTLEFEDHRPLYDWVVRELEYPHPPKQIEFAKLYLTNVVTGKRYIKKLVEDGIVDGWDDPRLVSIAALRRRGFTPESIKMFVDLCGVSKANSSVDYAMLEYCIREDLKLKRPRMMAVLDPIKLVIDNYPEGQIEYLTAPNNMENEELGSREVPFGRELYIEREDFMVDPPKKYKRLFVGTEVRLMNAYFVTCTGYETDEDGRVTTVHCTYDPETKGGHAPDGRKVKGTIHWVEASNAGEVEVRLYENIVDEEKGVYNKEDGSLNLNPNSLTVVKAYVEPALMNAKGYDSYQFVRNGFFCADIHDSKEEAPVFNRIVSLKSSFKLPKA</sequence>
<organism evidence="13 14">
    <name type="scientific">Candidatus Blautia faecavium</name>
    <dbReference type="NCBI Taxonomy" id="2838487"/>
    <lineage>
        <taxon>Bacteria</taxon>
        <taxon>Bacillati</taxon>
        <taxon>Bacillota</taxon>
        <taxon>Clostridia</taxon>
        <taxon>Lachnospirales</taxon>
        <taxon>Lachnospiraceae</taxon>
        <taxon>Blautia</taxon>
    </lineage>
</organism>
<dbReference type="SUPFAM" id="SSF50715">
    <property type="entry name" value="Ribosomal protein L25-like"/>
    <property type="match status" value="1"/>
</dbReference>
<keyword evidence="4 8" id="KW-0067">ATP-binding</keyword>
<dbReference type="PANTHER" id="PTHR43097">
    <property type="entry name" value="GLUTAMINE-TRNA LIGASE"/>
    <property type="match status" value="1"/>
</dbReference>
<dbReference type="FunFam" id="3.90.800.10:FF:000001">
    <property type="entry name" value="Glutamine--tRNA ligase"/>
    <property type="match status" value="1"/>
</dbReference>
<dbReference type="PRINTS" id="PR00987">
    <property type="entry name" value="TRNASYNTHGLU"/>
</dbReference>
<dbReference type="InterPro" id="IPR022861">
    <property type="entry name" value="Gln_tRNA_ligase_bac"/>
</dbReference>
<dbReference type="InterPro" id="IPR014729">
    <property type="entry name" value="Rossmann-like_a/b/a_fold"/>
</dbReference>
<dbReference type="GO" id="GO:0005829">
    <property type="term" value="C:cytosol"/>
    <property type="evidence" value="ECO:0007669"/>
    <property type="project" value="TreeGrafter"/>
</dbReference>